<dbReference type="InterPro" id="IPR036291">
    <property type="entry name" value="NAD(P)-bd_dom_sf"/>
</dbReference>
<dbReference type="SUPFAM" id="SSF52151">
    <property type="entry name" value="FabD/lysophospholipase-like"/>
    <property type="match status" value="2"/>
</dbReference>
<dbReference type="Pfam" id="PF01575">
    <property type="entry name" value="MaoC_dehydratas"/>
    <property type="match status" value="1"/>
</dbReference>
<dbReference type="GO" id="GO:0004321">
    <property type="term" value="F:fatty-acyl-CoA synthase activity"/>
    <property type="evidence" value="ECO:0007669"/>
    <property type="project" value="UniProtKB-EC"/>
</dbReference>
<evidence type="ECO:0000313" key="9">
    <source>
        <dbReference type="EMBL" id="KAJ2756683.1"/>
    </source>
</evidence>
<dbReference type="SUPFAM" id="SSF53901">
    <property type="entry name" value="Thiolase-like"/>
    <property type="match status" value="2"/>
</dbReference>
<dbReference type="InterPro" id="IPR016035">
    <property type="entry name" value="Acyl_Trfase/lysoPLipase"/>
</dbReference>
<dbReference type="Gene3D" id="3.30.1120.100">
    <property type="match status" value="1"/>
</dbReference>
<dbReference type="InterPro" id="IPR003965">
    <property type="entry name" value="Fatty_acid_synthase"/>
</dbReference>
<dbReference type="PANTHER" id="PTHR10982:SF21">
    <property type="entry name" value="FATTY ACID SYNTHASE SUBUNIT BETA"/>
    <property type="match status" value="1"/>
</dbReference>
<dbReference type="Pfam" id="PF18314">
    <property type="entry name" value="FAS_I_H"/>
    <property type="match status" value="1"/>
</dbReference>
<dbReference type="EMBL" id="JANBUH010000019">
    <property type="protein sequence ID" value="KAJ2756683.1"/>
    <property type="molecule type" value="Genomic_DNA"/>
</dbReference>
<dbReference type="InterPro" id="IPR047224">
    <property type="entry name" value="FAS_alpha_su_C"/>
</dbReference>
<dbReference type="Pfam" id="PF00698">
    <property type="entry name" value="Acyl_transf_1"/>
    <property type="match status" value="1"/>
</dbReference>
<feature type="domain" description="Ketosynthase family 3 (KS3)" evidence="8">
    <location>
        <begin position="3079"/>
        <end position="3608"/>
    </location>
</feature>
<dbReference type="GO" id="GO:0008897">
    <property type="term" value="F:holo-[acyl-carrier-protein] synthase activity"/>
    <property type="evidence" value="ECO:0007669"/>
    <property type="project" value="InterPro"/>
</dbReference>
<keyword evidence="9" id="KW-0012">Acyltransferase</keyword>
<dbReference type="Gene3D" id="6.10.250.1930">
    <property type="match status" value="1"/>
</dbReference>
<dbReference type="GO" id="GO:0016787">
    <property type="term" value="F:hydrolase activity"/>
    <property type="evidence" value="ECO:0007669"/>
    <property type="project" value="UniProtKB-KW"/>
</dbReference>
<dbReference type="SUPFAM" id="SSF51735">
    <property type="entry name" value="NAD(P)-binding Rossmann-fold domains"/>
    <property type="match status" value="1"/>
</dbReference>
<dbReference type="Gene3D" id="6.20.240.10">
    <property type="match status" value="1"/>
</dbReference>
<dbReference type="SUPFAM" id="SSF54637">
    <property type="entry name" value="Thioesterase/thiol ester dehydrase-isomerase"/>
    <property type="match status" value="1"/>
</dbReference>
<dbReference type="Gene3D" id="3.40.366.10">
    <property type="entry name" value="Malonyl-Coenzyme A Acyl Carrier Protein, domain 2"/>
    <property type="match status" value="3"/>
</dbReference>
<dbReference type="InterPro" id="IPR029069">
    <property type="entry name" value="HotDog_dom_sf"/>
</dbReference>
<dbReference type="Pfam" id="PF17951">
    <property type="entry name" value="FAS_meander"/>
    <property type="match status" value="1"/>
</dbReference>
<protein>
    <submittedName>
        <fullName evidence="9">Fatty acid synthase alpha subunit Lsd1</fullName>
        <ecNumber evidence="9">2.3.1.86</ecNumber>
    </submittedName>
</protein>
<dbReference type="InterPro" id="IPR032088">
    <property type="entry name" value="SAT"/>
</dbReference>
<dbReference type="InterPro" id="IPR014031">
    <property type="entry name" value="Ketoacyl_synth_C"/>
</dbReference>
<dbReference type="FunFam" id="3.90.25.70:FF:000001">
    <property type="entry name" value="Fatty acid synthase subunit alpha"/>
    <property type="match status" value="1"/>
</dbReference>
<dbReference type="InterPro" id="IPR014030">
    <property type="entry name" value="Ketoacyl_synth_N"/>
</dbReference>
<dbReference type="Pfam" id="PF22235">
    <property type="entry name" value="FAS1_thioest_ins"/>
    <property type="match status" value="1"/>
</dbReference>
<dbReference type="Gene3D" id="6.10.140.1410">
    <property type="match status" value="1"/>
</dbReference>
<dbReference type="InterPro" id="IPR016039">
    <property type="entry name" value="Thiolase-like"/>
</dbReference>
<keyword evidence="3 9" id="KW-0808">Transferase</keyword>
<dbReference type="GO" id="GO:0004315">
    <property type="term" value="F:3-oxoacyl-[acyl-carrier-protein] synthase activity"/>
    <property type="evidence" value="ECO:0007669"/>
    <property type="project" value="InterPro"/>
</dbReference>
<evidence type="ECO:0000256" key="4">
    <source>
        <dbReference type="ARBA" id="ARBA00022801"/>
    </source>
</evidence>
<dbReference type="PRINTS" id="PR01483">
    <property type="entry name" value="FASYNTHASE"/>
</dbReference>
<dbReference type="Gene3D" id="3.30.70.3330">
    <property type="match status" value="1"/>
</dbReference>
<evidence type="ECO:0000256" key="2">
    <source>
        <dbReference type="ARBA" id="ARBA00022553"/>
    </source>
</evidence>
<keyword evidence="4" id="KW-0378">Hydrolase</keyword>
<dbReference type="InterPro" id="IPR050830">
    <property type="entry name" value="Fungal_FAS"/>
</dbReference>
<keyword evidence="1" id="KW-0596">Phosphopantetheine</keyword>
<evidence type="ECO:0000256" key="5">
    <source>
        <dbReference type="ARBA" id="ARBA00022857"/>
    </source>
</evidence>
<dbReference type="InterPro" id="IPR002539">
    <property type="entry name" value="MaoC-like_dom"/>
</dbReference>
<feature type="compositionally biased region" description="Polar residues" evidence="7">
    <location>
        <begin position="2143"/>
        <end position="2157"/>
    </location>
</feature>
<sequence>MVDYLQSIEISFGHATTIRLEVAPGLVEDAQRLANEFATTFTPQSDDIHARTQFIEFCRQRGATDASAANIAATLDTASHHNSLAIFGDALHSAGGSQCLAELRYLTNVHRSLTAEFLDQLSQFLALEAQDITVAHCYPHGLNVAAWLAAQDNSEPADNATYLDSAPVATPLSGLVQLVRVLVHCRLSGLSMSDYVRQYNAVTGYGQGMVVAAAVASATSGEQYIAASKRAIGTLMLAACLPLHIVPESTLHPSAVAEAQQHEGVPTTVIKVRGAPQYVVDSVLSKYNSHFRDTPAAKIHLSAINTDNEFVCSGHVSEMYRFVRVVRSKANPAGADQSRVPFHARKPEVQVSFVRSAIVPLYCEHLAVVIDQHMAIAAAKGWDYSTTASEDDDEQSQLLVPLRACSDGVETTQSGADLARILVESVYTRRITWPLAIGRPDTTRIVDFSGADSHLSDITRQITQGSGTSLVSAVVSSASSTLDTGANWAQAFGPRLVRLATPGSEGKLHLDTPLSRVLGHPAVLVAGVQPTTANVHFVAAVAHAGYLAELSIGSVRTKDELHSLVTQLANLQPVGHGIALSSSLAGLTAWQAPVIADLRQREHLPIIGVCIDDVIPPVTQASQLICSLQAAGLGYFALKPMTVAQIQQTLDIAQANPSAVIVMQWTGGRTGGAHSFEEFHMPIMQMYKQVRQHHNVVLVANSGFGDADSVLPYVTGAWGQDVGRAHMPFDGIMLGSRAMVALEARTDDAVKQLIVAAKGIDPYNMECLFVDDNNNGGVESGCGVVSILSADGTPTHVLATRAALLCKHLSETVFSKPKDKQLPLLLAQKDEIIARLNSDFMRPWFGRKADGRAADLQDMTYAEVISRLVELLYVKHEQRWVDNSYRQFAAKFVDRTNMRLLTSERPFTPSIVVEDASMPLFDVVLDEAAYVLHAIPKASTLLVSSEDIQYFLNLCRLWMTERRPLPFIACIDADFADYLLRDSCWPSENLATVVGQDAQRVLVRQGPVSVRYSTLVNEPIKQILDATYNGITSALASTAPADVPLPLVEYVEHPAPSPVRTPASSLPSSVVVTCTESERTYQLPMEAGHMSDSEMPGLDAWLSAIAGPNPSWLRALLTSAWIVQGPRRVRNYVRDVMRPRSGRRVIIELLTDASESRNAQVPASVEIRSADGAKELEISADEEGGVISLCIFHNNGHIQRALCFDYHYRPQQSPQAPIHELMCERETRVRDFYADMCLMTSEPKDAEESQQTVVDDQLEFVTADAIVTKESVADYCRTTSTDLPAYPPNSEQALDVPMEYMAVLASRSIIQALVSRRVYCGLLTLRQTMSHVELTPGAEPILIGHAIGCTTRVIEVSSSAEEDGSGGAITVVLRSSLQRAGKPVALVTSTFACPGAAPTGFEFRHVDEPLARLTIRSADDIAVLEAKEWYLPIHSSNSALTAKLQIGSILEFRLRSEYRLGGAGFTQAMTTGSVHLKSALYEYTHIANVDYADGTSCGNPVVEYLAQRASVVSEPAASLFDEDRSGRNRAYCLASGLVAWAPQSTQRSAATMGNYNPRSTNEYIADLAQLGRQAIVTDQWASATVRRFIEHHVANGNPHRLKSYSAQFVGPVHAGDQAEVQLTHVGMRSGRLVVEAVARSRMTGATVLEATCEVAPQRTAYMFTGQGSQEQGMGFDLYETSEAVRRTYDRADRHMRERFGFSILDIIRKNPHEYTVRFGGLAGAQIRRNYMQFQQRVYGESGEPGDYKYVPLFPEVTETAHSYTFRSPTGLLNATQFAQPSIMLFDVAIANDLRSRGLFDETAILTGHSLGEYGALAAYGVMTLEDIIDITFIRGMTMQSTVTRDAQHRSDFAMVAANPSRVHKTFDEGALAATVDLIRKLNQSGGLLEVVNYNVRGYQYVIAGTRAQLALLGCVLDEMSRLEINPSDGASCRVAQTIETLVARGGCGSEVKRTKSTIPIPGIDVPFHSSHLLPGADFFRMCINAMVRPTDDDCSLLCNRYIPNLTAAPYAVTPEYFQLMVDQTGSPVAALELSRWPAEGMMTDIERARLGRVLVEELLAYQFASPVRWIEAQDRLLKEYRVERIIEIGPSATLCRMAEGSIKLAGLENQVSTLHVFRDEDEVSFRPALPESLPETAAYEGSESVSQTETATASRADSVSGEKDSAPESVVSGSESATTAVEASAGAATDVPDVPLKSVFVIRTVIAQKLKRPLSEVSADRSVKDLTGGKSTLQNEILGDLLKEFNLSPSGPIPDRPDEISLHELSAGLSSSGGGGSAVRALGKHTTAQVARLFSTKMPGGVTQSAVRRRLESEHGIGRAHQQDAVLLLALTMEPGARLGSEQDAHAWIGSVVQAYAQACGIVLGSSNSAKSSGAHHQGKQAVVINSQEFDKAQAAQRALALQQVETYAQYLGLDMRAGYRLAEKSAATGQQAQKQLDALADELGPEFLSGVQPKFDARKARVFDSYWNWAREDALQWVSQILTRTDETAIETDEQTRMLMLANRSDALLVQLLNGLCSTLGNSVGDDPSVTRAYELAQRMLVACTQALGQAPVVRIAAVPTQPETSVGDAGSLTYREAPRLDEPTMSEYVAHMQAEPMIGNPEHRPLLHLRHKTAAHAWEYAAEPSREYYACLTELSTSGSSAFAGTTALVTGCSRGSIAAAVVEQLLAGGAKVIATTSSYSKKTMQFYESMYKEYGSRGSELIALPFNQGSAADVRSLVSHVFQTLLWDLDYVLPFAAISDYGRDVSQLDGRSELSVRIMLTNVLRLVGEIRRTKQTMGLNTRPTLAVLPLSPNHGVFGHDGLYGESKAALETAFNRWASEAWGDYVSVAGAVIGWTRGTGLMAANNAIAEALEVAEGVGARTFSTNEMALNIVALLHPRIAALALYAPVWADLNGGLQRIAKVNDAVTNARQALVADVSRRKNVAASAGADIATALGHRVCILHMDHDFRPLFDHRQEYPQQKSVSQLQHLRHLQGMANLDKVVVITGYGEVSPLGSAETRWEMEAYGEFSLEGCIELAWIMGLIKHVSSAEYTGWVDAAVGEPIRDMDVKARYEEYILAHTGIRLLESAMLENPDNDPAIVPIFRELLIEHDLPPFEASVDEAAQFKLRNGDLADTWANPDNGGSWSVKLRKGAVLMVPKALRFDRLVGAQLPTGWDPVRFGIPPDVVDQVDLVTCFALVATAEALIRSGITDPYELYRYFHVSQVGTSVGAGAGGIHAIRSMYHKRLMDKHVQSDVLQETFANTTAAWINMLLLSASGPIKIPTGGCATSVLSFDIAADTIRSGKARVMLAGGFEGFVEEGSYEFAQMGATSNAVEEAACGREPSEMSRPCTTTRTGFVEAQGAGIAVLMSAAAAIEYGAPIYAILAHSATATDKQGSSLPAPGMGVLTTARETDTGATSALLDIAYRRRQINRGLRAVDAWEAEERADPHPDMNESLIPAMAAAKRNQVLDTWGTEFWRTCPDHISPLRGALAAWGLTPDDIGLASFHGTGTHANDRNESTVLNAQLHKLGRTPGFAVPAVCQKHLTGHPKGPAAAWMLNGALQSLRTGIVPGNRNADNIDNNLKHEFIVYPSRPIHTPKIKAALLKSFGFGQVGAELLVIHPDYLLATLTEEQLNDYNARLGLREAQSYRYWQDTFAGNHSLVQVKSSPPFTPEQEERVYLDPLSRAKYDPKTKSYHF</sequence>
<evidence type="ECO:0000256" key="1">
    <source>
        <dbReference type="ARBA" id="ARBA00022450"/>
    </source>
</evidence>
<dbReference type="InterPro" id="IPR020841">
    <property type="entry name" value="PKS_Beta-ketoAc_synthase_dom"/>
</dbReference>
<dbReference type="Gene3D" id="3.40.50.720">
    <property type="entry name" value="NAD(P)-binding Rossmann-like Domain"/>
    <property type="match status" value="2"/>
</dbReference>
<dbReference type="Pfam" id="PF00109">
    <property type="entry name" value="ketoacyl-synt"/>
    <property type="match status" value="1"/>
</dbReference>
<evidence type="ECO:0000259" key="8">
    <source>
        <dbReference type="PROSITE" id="PS52004"/>
    </source>
</evidence>
<proteinExistence type="predicted"/>
<dbReference type="InterPro" id="IPR001227">
    <property type="entry name" value="Ac_transferase_dom_sf"/>
</dbReference>
<keyword evidence="5" id="KW-0521">NADP</keyword>
<keyword evidence="6" id="KW-0560">Oxidoreductase</keyword>
<dbReference type="GO" id="GO:0004312">
    <property type="term" value="F:fatty acid synthase activity"/>
    <property type="evidence" value="ECO:0007669"/>
    <property type="project" value="InterPro"/>
</dbReference>
<dbReference type="InterPro" id="IPR014043">
    <property type="entry name" value="Acyl_transferase_dom"/>
</dbReference>
<keyword evidence="10" id="KW-1185">Reference proteome</keyword>
<dbReference type="Pfam" id="PF08354">
    <property type="entry name" value="Fas1-AflB-like_hel"/>
    <property type="match status" value="1"/>
</dbReference>
<dbReference type="Pfam" id="PF02801">
    <property type="entry name" value="Ketoacyl-synt_C"/>
    <property type="match status" value="1"/>
</dbReference>
<dbReference type="InterPro" id="IPR013785">
    <property type="entry name" value="Aldolase_TIM"/>
</dbReference>
<evidence type="ECO:0000313" key="10">
    <source>
        <dbReference type="Proteomes" id="UP001140011"/>
    </source>
</evidence>
<dbReference type="SMART" id="SM00827">
    <property type="entry name" value="PKS_AT"/>
    <property type="match status" value="1"/>
</dbReference>
<keyword evidence="2" id="KW-0597">Phosphoprotein</keyword>
<feature type="region of interest" description="Disordered" evidence="7">
    <location>
        <begin position="2131"/>
        <end position="2177"/>
    </location>
</feature>
<dbReference type="InterPro" id="IPR040899">
    <property type="entry name" value="Fas_alpha_ACP"/>
</dbReference>
<dbReference type="InterPro" id="IPR018201">
    <property type="entry name" value="Ketoacyl_synth_AS"/>
</dbReference>
<dbReference type="InterPro" id="IPR041550">
    <property type="entry name" value="FASI_helical"/>
</dbReference>
<organism evidence="9 10">
    <name type="scientific">Coemansia pectinata</name>
    <dbReference type="NCBI Taxonomy" id="1052879"/>
    <lineage>
        <taxon>Eukaryota</taxon>
        <taxon>Fungi</taxon>
        <taxon>Fungi incertae sedis</taxon>
        <taxon>Zoopagomycota</taxon>
        <taxon>Kickxellomycotina</taxon>
        <taxon>Kickxellomycetes</taxon>
        <taxon>Kickxellales</taxon>
        <taxon>Kickxellaceae</taxon>
        <taxon>Coemansia</taxon>
    </lineage>
</organism>
<dbReference type="PROSITE" id="PS52004">
    <property type="entry name" value="KS3_2"/>
    <property type="match status" value="1"/>
</dbReference>
<dbReference type="Gene3D" id="6.10.140.1400">
    <property type="match status" value="1"/>
</dbReference>
<dbReference type="CDD" id="cd00828">
    <property type="entry name" value="elong_cond_enzymes"/>
    <property type="match status" value="1"/>
</dbReference>
<dbReference type="CDD" id="cd08950">
    <property type="entry name" value="KR_fFAS_SDR_c_like"/>
    <property type="match status" value="1"/>
</dbReference>
<dbReference type="OrthoDB" id="4251012at2759"/>
<dbReference type="GO" id="GO:0006633">
    <property type="term" value="P:fatty acid biosynthetic process"/>
    <property type="evidence" value="ECO:0007669"/>
    <property type="project" value="InterPro"/>
</dbReference>
<evidence type="ECO:0000256" key="7">
    <source>
        <dbReference type="SAM" id="MobiDB-lite"/>
    </source>
</evidence>
<dbReference type="GO" id="GO:0004318">
    <property type="term" value="F:enoyl-[acyl-carrier-protein] reductase (NADH) activity"/>
    <property type="evidence" value="ECO:0007669"/>
    <property type="project" value="InterPro"/>
</dbReference>
<dbReference type="Proteomes" id="UP001140011">
    <property type="component" value="Unassembled WGS sequence"/>
</dbReference>
<dbReference type="Gene3D" id="3.10.129.10">
    <property type="entry name" value="Hotdog Thioesterase"/>
    <property type="match status" value="2"/>
</dbReference>
<evidence type="ECO:0000256" key="3">
    <source>
        <dbReference type="ARBA" id="ARBA00022679"/>
    </source>
</evidence>
<dbReference type="GO" id="GO:0005835">
    <property type="term" value="C:fatty acid synthase complex"/>
    <property type="evidence" value="ECO:0007669"/>
    <property type="project" value="InterPro"/>
</dbReference>
<dbReference type="GO" id="GO:0019171">
    <property type="term" value="F:(3R)-hydroxyacyl-[acyl-carrier-protein] dehydratase activity"/>
    <property type="evidence" value="ECO:0007669"/>
    <property type="project" value="InterPro"/>
</dbReference>
<reference evidence="9" key="1">
    <citation type="submission" date="2022-07" db="EMBL/GenBank/DDBJ databases">
        <title>Phylogenomic reconstructions and comparative analyses of Kickxellomycotina fungi.</title>
        <authorList>
            <person name="Reynolds N.K."/>
            <person name="Stajich J.E."/>
            <person name="Barry K."/>
            <person name="Grigoriev I.V."/>
            <person name="Crous P."/>
            <person name="Smith M.E."/>
        </authorList>
    </citation>
    <scope>NUCLEOTIDE SEQUENCE</scope>
    <source>
        <strain evidence="9">BCRC 34297</strain>
    </source>
</reference>
<dbReference type="Gene3D" id="3.20.20.70">
    <property type="entry name" value="Aldolase class I"/>
    <property type="match status" value="1"/>
</dbReference>
<dbReference type="Gene3D" id="1.20.930.70">
    <property type="match status" value="1"/>
</dbReference>
<dbReference type="Gene3D" id="6.10.60.10">
    <property type="match status" value="1"/>
</dbReference>
<dbReference type="Gene3D" id="3.30.70.2490">
    <property type="match status" value="1"/>
</dbReference>
<dbReference type="Pfam" id="PF18325">
    <property type="entry name" value="Fas_alpha_ACP"/>
    <property type="match status" value="1"/>
</dbReference>
<dbReference type="Pfam" id="PF16073">
    <property type="entry name" value="SAT"/>
    <property type="match status" value="1"/>
</dbReference>
<dbReference type="InterPro" id="IPR013565">
    <property type="entry name" value="Fas1/AflB-like_central"/>
</dbReference>
<accession>A0A9W8H0G5</accession>
<dbReference type="InterPro" id="IPR040883">
    <property type="entry name" value="FAS_meander"/>
</dbReference>
<comment type="caution">
    <text evidence="9">The sequence shown here is derived from an EMBL/GenBank/DDBJ whole genome shotgun (WGS) entry which is preliminary data.</text>
</comment>
<dbReference type="PANTHER" id="PTHR10982">
    <property type="entry name" value="MALONYL COA-ACYL CARRIER PROTEIN TRANSACYLASE"/>
    <property type="match status" value="1"/>
</dbReference>
<dbReference type="EC" id="2.3.1.86" evidence="9"/>
<dbReference type="Gene3D" id="3.40.47.10">
    <property type="match status" value="1"/>
</dbReference>
<name>A0A9W8H0G5_9FUNG</name>
<dbReference type="PROSITE" id="PS00606">
    <property type="entry name" value="KS3_1"/>
    <property type="match status" value="1"/>
</dbReference>
<gene>
    <name evidence="9" type="primary">fas2_3</name>
    <name evidence="9" type="ORF">GGI19_000662</name>
</gene>
<dbReference type="SUPFAM" id="SSF51412">
    <property type="entry name" value="Inosine monophosphate dehydrogenase (IMPDH)"/>
    <property type="match status" value="1"/>
</dbReference>
<evidence type="ECO:0000256" key="6">
    <source>
        <dbReference type="ARBA" id="ARBA00023002"/>
    </source>
</evidence>